<dbReference type="InterPro" id="IPR013766">
    <property type="entry name" value="Thioredoxin_domain"/>
</dbReference>
<feature type="domain" description="Thioredoxin" evidence="1">
    <location>
        <begin position="27"/>
        <end position="138"/>
    </location>
</feature>
<proteinExistence type="predicted"/>
<feature type="non-terminal residue" evidence="2">
    <location>
        <position position="1"/>
    </location>
</feature>
<protein>
    <recommendedName>
        <fullName evidence="1">Thioredoxin domain-containing protein</fullName>
    </recommendedName>
</protein>
<dbReference type="InterPro" id="IPR036249">
    <property type="entry name" value="Thioredoxin-like_sf"/>
</dbReference>
<dbReference type="Gene3D" id="3.40.30.10">
    <property type="entry name" value="Glutaredoxin"/>
    <property type="match status" value="1"/>
</dbReference>
<evidence type="ECO:0000259" key="1">
    <source>
        <dbReference type="PROSITE" id="PS51352"/>
    </source>
</evidence>
<name>A0A8J4CAH7_9CHLO</name>
<comment type="caution">
    <text evidence="2">The sequence shown here is derived from an EMBL/GenBank/DDBJ whole genome shotgun (WGS) entry which is preliminary data.</text>
</comment>
<gene>
    <name evidence="2" type="ORF">Vretifemale_8294</name>
</gene>
<organism evidence="2 3">
    <name type="scientific">Volvox reticuliferus</name>
    <dbReference type="NCBI Taxonomy" id="1737510"/>
    <lineage>
        <taxon>Eukaryota</taxon>
        <taxon>Viridiplantae</taxon>
        <taxon>Chlorophyta</taxon>
        <taxon>core chlorophytes</taxon>
        <taxon>Chlorophyceae</taxon>
        <taxon>CS clade</taxon>
        <taxon>Chlamydomonadales</taxon>
        <taxon>Volvocaceae</taxon>
        <taxon>Volvox</taxon>
    </lineage>
</organism>
<dbReference type="Proteomes" id="UP000747110">
    <property type="component" value="Unassembled WGS sequence"/>
</dbReference>
<keyword evidence="3" id="KW-1185">Reference proteome</keyword>
<dbReference type="OrthoDB" id="2018237at2759"/>
<dbReference type="SUPFAM" id="SSF52833">
    <property type="entry name" value="Thioredoxin-like"/>
    <property type="match status" value="1"/>
</dbReference>
<evidence type="ECO:0000313" key="3">
    <source>
        <dbReference type="Proteomes" id="UP000747110"/>
    </source>
</evidence>
<dbReference type="PROSITE" id="PS51352">
    <property type="entry name" value="THIOREDOXIN_2"/>
    <property type="match status" value="1"/>
</dbReference>
<dbReference type="EMBL" id="BNCP01000014">
    <property type="protein sequence ID" value="GIL78887.1"/>
    <property type="molecule type" value="Genomic_DNA"/>
</dbReference>
<dbReference type="AlphaFoldDB" id="A0A8J4CAH7"/>
<sequence length="143" mass="16187">IETDAMHSTPTCIKNIKRYQITSALSSLCIRAIAQENMSNQKYGQIQSPTLMFFSSRSCPLCQRLTNDLRQINEKEKRLGILQVDAGDEARWAPELLHYKVTSVPAFILLDKQGQAVLSTSQPRSYEQMRQVLGSFVARATQH</sequence>
<evidence type="ECO:0000313" key="2">
    <source>
        <dbReference type="EMBL" id="GIL78887.1"/>
    </source>
</evidence>
<accession>A0A8J4CAH7</accession>
<reference evidence="2" key="1">
    <citation type="journal article" date="2021" name="Proc. Natl. Acad. Sci. U.S.A.">
        <title>Three genomes in the algal genus Volvox reveal the fate of a haploid sex-determining region after a transition to homothallism.</title>
        <authorList>
            <person name="Yamamoto K."/>
            <person name="Hamaji T."/>
            <person name="Kawai-Toyooka H."/>
            <person name="Matsuzaki R."/>
            <person name="Takahashi F."/>
            <person name="Nishimura Y."/>
            <person name="Kawachi M."/>
            <person name="Noguchi H."/>
            <person name="Minakuchi Y."/>
            <person name="Umen J.G."/>
            <person name="Toyoda A."/>
            <person name="Nozaki H."/>
        </authorList>
    </citation>
    <scope>NUCLEOTIDE SEQUENCE</scope>
    <source>
        <strain evidence="2">NIES-3786</strain>
    </source>
</reference>
<dbReference type="Pfam" id="PF00085">
    <property type="entry name" value="Thioredoxin"/>
    <property type="match status" value="1"/>
</dbReference>